<reference evidence="3 4" key="1">
    <citation type="journal article" date="2017" name="Infect. Genet. Evol.">
        <title>The new phylogeny of the genus Mycobacterium: The old and the news.</title>
        <authorList>
            <person name="Tortoli E."/>
            <person name="Fedrizzi T."/>
            <person name="Meehan C.J."/>
            <person name="Trovato A."/>
            <person name="Grottola A."/>
            <person name="Giacobazzi E."/>
            <person name="Serpini G.F."/>
            <person name="Tagliazucchi S."/>
            <person name="Fabio A."/>
            <person name="Bettua C."/>
            <person name="Bertorelli R."/>
            <person name="Frascaro F."/>
            <person name="De Sanctis V."/>
            <person name="Pecorari M."/>
            <person name="Jousson O."/>
            <person name="Segata N."/>
            <person name="Cirillo D.M."/>
        </authorList>
    </citation>
    <scope>NUCLEOTIDE SEQUENCE [LARGE SCALE GENOMIC DNA]</scope>
    <source>
        <strain evidence="3 4">CIP1034565</strain>
    </source>
</reference>
<dbReference type="InterPro" id="IPR032710">
    <property type="entry name" value="NTF2-like_dom_sf"/>
</dbReference>
<comment type="caution">
    <text evidence="3">The sequence shown here is derived from an EMBL/GenBank/DDBJ whole genome shotgun (WGS) entry which is preliminary data.</text>
</comment>
<evidence type="ECO:0000313" key="4">
    <source>
        <dbReference type="Proteomes" id="UP000230551"/>
    </source>
</evidence>
<dbReference type="AlphaFoldDB" id="A0A2G5PGH5"/>
<sequence length="148" mass="16116">MGLGRRDDDSGSSAAPFMIALGVVVIVLIAIGLISLFGREADMDQEQIIRATIGQNDALQRVDHDAYASYTCPEQTPDAAELTRRQHDSSAERGPRYVEDVVDVSVDGDTATAKAVYFFESNRDEKVDATIDYVRADGQWKVCSATPS</sequence>
<dbReference type="STRING" id="85968.GCA_900073015_01826"/>
<organism evidence="3 4">
    <name type="scientific">Mycolicibacterium brumae</name>
    <dbReference type="NCBI Taxonomy" id="85968"/>
    <lineage>
        <taxon>Bacteria</taxon>
        <taxon>Bacillati</taxon>
        <taxon>Actinomycetota</taxon>
        <taxon>Actinomycetes</taxon>
        <taxon>Mycobacteriales</taxon>
        <taxon>Mycobacteriaceae</taxon>
        <taxon>Mycolicibacterium</taxon>
    </lineage>
</organism>
<evidence type="ECO:0000313" key="3">
    <source>
        <dbReference type="EMBL" id="PIB77419.1"/>
    </source>
</evidence>
<keyword evidence="2" id="KW-0472">Membrane</keyword>
<keyword evidence="4" id="KW-1185">Reference proteome</keyword>
<proteinExistence type="predicted"/>
<gene>
    <name evidence="3" type="ORF">CQY22_000095</name>
</gene>
<feature type="transmembrane region" description="Helical" evidence="2">
    <location>
        <begin position="15"/>
        <end position="37"/>
    </location>
</feature>
<name>A0A2G5PGH5_9MYCO</name>
<accession>A0A2G5PGH5</accession>
<dbReference type="EMBL" id="PDCN02000001">
    <property type="protein sequence ID" value="PIB77419.1"/>
    <property type="molecule type" value="Genomic_DNA"/>
</dbReference>
<keyword evidence="2" id="KW-1133">Transmembrane helix</keyword>
<dbReference type="SUPFAM" id="SSF54427">
    <property type="entry name" value="NTF2-like"/>
    <property type="match status" value="1"/>
</dbReference>
<protein>
    <submittedName>
        <fullName evidence="3">Lumazine-binding protein</fullName>
    </submittedName>
</protein>
<evidence type="ECO:0000256" key="2">
    <source>
        <dbReference type="SAM" id="Phobius"/>
    </source>
</evidence>
<feature type="region of interest" description="Disordered" evidence="1">
    <location>
        <begin position="76"/>
        <end position="96"/>
    </location>
</feature>
<feature type="compositionally biased region" description="Basic and acidic residues" evidence="1">
    <location>
        <begin position="81"/>
        <end position="96"/>
    </location>
</feature>
<dbReference type="Proteomes" id="UP000230551">
    <property type="component" value="Unassembled WGS sequence"/>
</dbReference>
<dbReference type="Gene3D" id="3.10.450.50">
    <property type="match status" value="1"/>
</dbReference>
<evidence type="ECO:0000256" key="1">
    <source>
        <dbReference type="SAM" id="MobiDB-lite"/>
    </source>
</evidence>
<dbReference type="OrthoDB" id="4427703at2"/>
<dbReference type="RefSeq" id="WP_090588700.1">
    <property type="nucleotide sequence ID" value="NZ_CP104302.1"/>
</dbReference>
<keyword evidence="2" id="KW-0812">Transmembrane</keyword>